<dbReference type="AlphaFoldDB" id="A0A6I8MDW9"/>
<dbReference type="EMBL" id="LR738855">
    <property type="protein sequence ID" value="VZH84489.1"/>
    <property type="molecule type" value="Genomic_DNA"/>
</dbReference>
<organism evidence="2 3">
    <name type="scientific">Corynebacterium rouxii</name>
    <dbReference type="NCBI Taxonomy" id="2719119"/>
    <lineage>
        <taxon>Bacteria</taxon>
        <taxon>Bacillati</taxon>
        <taxon>Actinomycetota</taxon>
        <taxon>Actinomycetes</taxon>
        <taxon>Mycobacteriales</taxon>
        <taxon>Corynebacteriaceae</taxon>
        <taxon>Corynebacterium</taxon>
    </lineage>
</organism>
<protein>
    <submittedName>
        <fullName evidence="2">Molybdopterin biosynthesis protein MoeB</fullName>
        <ecNumber evidence="2">6.-.-.-</ecNumber>
    </submittedName>
</protein>
<accession>A0A6I8MDW9</accession>
<dbReference type="InterPro" id="IPR045886">
    <property type="entry name" value="ThiF/MoeB/HesA"/>
</dbReference>
<proteinExistence type="predicted"/>
<dbReference type="Proteomes" id="UP000423525">
    <property type="component" value="Chromosome"/>
</dbReference>
<dbReference type="PANTHER" id="PTHR10953:SF102">
    <property type="entry name" value="ADENYLYLTRANSFERASE AND SULFURTRANSFERASE MOCS3"/>
    <property type="match status" value="1"/>
</dbReference>
<name>A0A6I8MDW9_9CORY</name>
<dbReference type="GO" id="GO:0008146">
    <property type="term" value="F:sulfotransferase activity"/>
    <property type="evidence" value="ECO:0007669"/>
    <property type="project" value="TreeGrafter"/>
</dbReference>
<dbReference type="KEGG" id="crf:FRC0190_00511"/>
<dbReference type="InterPro" id="IPR000594">
    <property type="entry name" value="ThiF_NAD_FAD-bd"/>
</dbReference>
<dbReference type="EC" id="6.-.-.-" evidence="2"/>
<dbReference type="GO" id="GO:0016779">
    <property type="term" value="F:nucleotidyltransferase activity"/>
    <property type="evidence" value="ECO:0007669"/>
    <property type="project" value="TreeGrafter"/>
</dbReference>
<dbReference type="Pfam" id="PF00899">
    <property type="entry name" value="ThiF"/>
    <property type="match status" value="1"/>
</dbReference>
<dbReference type="GO" id="GO:0004792">
    <property type="term" value="F:thiosulfate-cyanide sulfurtransferase activity"/>
    <property type="evidence" value="ECO:0007669"/>
    <property type="project" value="TreeGrafter"/>
</dbReference>
<dbReference type="SUPFAM" id="SSF69572">
    <property type="entry name" value="Activating enzymes of the ubiquitin-like proteins"/>
    <property type="match status" value="1"/>
</dbReference>
<dbReference type="RefSeq" id="WP_232053062.1">
    <property type="nucleotide sequence ID" value="NZ_LR738855.1"/>
</dbReference>
<dbReference type="GO" id="GO:0005829">
    <property type="term" value="C:cytosol"/>
    <property type="evidence" value="ECO:0007669"/>
    <property type="project" value="TreeGrafter"/>
</dbReference>
<dbReference type="Gene3D" id="3.40.50.720">
    <property type="entry name" value="NAD(P)-binding Rossmann-like Domain"/>
    <property type="match status" value="1"/>
</dbReference>
<gene>
    <name evidence="2" type="ORF">FRC0190_00511</name>
</gene>
<dbReference type="InterPro" id="IPR035985">
    <property type="entry name" value="Ubiquitin-activating_enz"/>
</dbReference>
<feature type="domain" description="THIF-type NAD/FAD binding fold" evidence="1">
    <location>
        <begin position="2"/>
        <end position="93"/>
    </location>
</feature>
<reference evidence="2 3" key="1">
    <citation type="submission" date="2019-11" db="EMBL/GenBank/DDBJ databases">
        <authorList>
            <person name="Brisse S."/>
        </authorList>
    </citation>
    <scope>NUCLEOTIDE SEQUENCE [LARGE SCALE GENOMIC DNA]</scope>
    <source>
        <strain evidence="2">FRC0190</strain>
    </source>
</reference>
<dbReference type="GO" id="GO:0008641">
    <property type="term" value="F:ubiquitin-like modifier activating enzyme activity"/>
    <property type="evidence" value="ECO:0007669"/>
    <property type="project" value="InterPro"/>
</dbReference>
<dbReference type="PANTHER" id="PTHR10953">
    <property type="entry name" value="UBIQUITIN-ACTIVATING ENZYME E1"/>
    <property type="match status" value="1"/>
</dbReference>
<evidence type="ECO:0000313" key="3">
    <source>
        <dbReference type="Proteomes" id="UP000423525"/>
    </source>
</evidence>
<keyword evidence="2" id="KW-0436">Ligase</keyword>
<evidence type="ECO:0000313" key="2">
    <source>
        <dbReference type="EMBL" id="VZH84489.1"/>
    </source>
</evidence>
<evidence type="ECO:0000259" key="1">
    <source>
        <dbReference type="Pfam" id="PF00899"/>
    </source>
</evidence>
<sequence>MLCIGAGGLGSPVALYLAAAGVGHITIIDAAIVDISNLQRQIVHSSNCIGQPKVESAAQRLKDLNPECEVTTINDRFSWPDSLEITCGVDVLIV</sequence>